<organism evidence="2 3">
    <name type="scientific">Sorghum bicolor</name>
    <name type="common">Sorghum</name>
    <name type="synonym">Sorghum vulgare</name>
    <dbReference type="NCBI Taxonomy" id="4558"/>
    <lineage>
        <taxon>Eukaryota</taxon>
        <taxon>Viridiplantae</taxon>
        <taxon>Streptophyta</taxon>
        <taxon>Embryophyta</taxon>
        <taxon>Tracheophyta</taxon>
        <taxon>Spermatophyta</taxon>
        <taxon>Magnoliopsida</taxon>
        <taxon>Liliopsida</taxon>
        <taxon>Poales</taxon>
        <taxon>Poaceae</taxon>
        <taxon>PACMAD clade</taxon>
        <taxon>Panicoideae</taxon>
        <taxon>Andropogonodae</taxon>
        <taxon>Andropogoneae</taxon>
        <taxon>Sorghinae</taxon>
        <taxon>Sorghum</taxon>
    </lineage>
</organism>
<name>A0A921R987_SORBI</name>
<dbReference type="Proteomes" id="UP000807115">
    <property type="component" value="Chromosome 4"/>
</dbReference>
<dbReference type="AlphaFoldDB" id="A0A921R987"/>
<reference evidence="2" key="1">
    <citation type="journal article" date="2019" name="BMC Genomics">
        <title>A new reference genome for Sorghum bicolor reveals high levels of sequence similarity between sweet and grain genotypes: implications for the genetics of sugar metabolism.</title>
        <authorList>
            <person name="Cooper E.A."/>
            <person name="Brenton Z.W."/>
            <person name="Flinn B.S."/>
            <person name="Jenkins J."/>
            <person name="Shu S."/>
            <person name="Flowers D."/>
            <person name="Luo F."/>
            <person name="Wang Y."/>
            <person name="Xia P."/>
            <person name="Barry K."/>
            <person name="Daum C."/>
            <person name="Lipzen A."/>
            <person name="Yoshinaga Y."/>
            <person name="Schmutz J."/>
            <person name="Saski C."/>
            <person name="Vermerris W."/>
            <person name="Kresovich S."/>
        </authorList>
    </citation>
    <scope>NUCLEOTIDE SEQUENCE</scope>
</reference>
<comment type="caution">
    <text evidence="2">The sequence shown here is derived from an EMBL/GenBank/DDBJ whole genome shotgun (WGS) entry which is preliminary data.</text>
</comment>
<dbReference type="EMBL" id="CM027683">
    <property type="protein sequence ID" value="KAG0534630.1"/>
    <property type="molecule type" value="Genomic_DNA"/>
</dbReference>
<accession>A0A921R987</accession>
<reference evidence="2" key="2">
    <citation type="submission" date="2020-10" db="EMBL/GenBank/DDBJ databases">
        <authorList>
            <person name="Cooper E.A."/>
            <person name="Brenton Z.W."/>
            <person name="Flinn B.S."/>
            <person name="Jenkins J."/>
            <person name="Shu S."/>
            <person name="Flowers D."/>
            <person name="Luo F."/>
            <person name="Wang Y."/>
            <person name="Xia P."/>
            <person name="Barry K."/>
            <person name="Daum C."/>
            <person name="Lipzen A."/>
            <person name="Yoshinaga Y."/>
            <person name="Schmutz J."/>
            <person name="Saski C."/>
            <person name="Vermerris W."/>
            <person name="Kresovich S."/>
        </authorList>
    </citation>
    <scope>NUCLEOTIDE SEQUENCE</scope>
</reference>
<evidence type="ECO:0000313" key="3">
    <source>
        <dbReference type="Proteomes" id="UP000807115"/>
    </source>
</evidence>
<feature type="region of interest" description="Disordered" evidence="1">
    <location>
        <begin position="35"/>
        <end position="68"/>
    </location>
</feature>
<sequence length="122" mass="13174">MPCVDEVVEESAGKASCPAPTPFRPSFPEEIKNRGIEHVPLPPGGGGGVHTQGGTSTTQLQKHKPKRMLAASVEKKKKIMRASSSFICTHMYMLVIRIAATNCMRAMGEFGRSLELICCSLS</sequence>
<evidence type="ECO:0000313" key="2">
    <source>
        <dbReference type="EMBL" id="KAG0534630.1"/>
    </source>
</evidence>
<proteinExistence type="predicted"/>
<gene>
    <name evidence="2" type="ORF">BDA96_04G295800</name>
</gene>
<evidence type="ECO:0000256" key="1">
    <source>
        <dbReference type="SAM" id="MobiDB-lite"/>
    </source>
</evidence>
<protein>
    <submittedName>
        <fullName evidence="2">Uncharacterized protein</fullName>
    </submittedName>
</protein>